<dbReference type="CTD" id="36337145"/>
<protein>
    <submittedName>
        <fullName evidence="1">Uncharacterized protein</fullName>
    </submittedName>
</protein>
<gene>
    <name evidence="1" type="ORF">EGR_01430</name>
</gene>
<accession>W6UYS1</accession>
<name>W6UYS1_ECHGR</name>
<organism evidence="1 2">
    <name type="scientific">Echinococcus granulosus</name>
    <name type="common">Hydatid tapeworm</name>
    <dbReference type="NCBI Taxonomy" id="6210"/>
    <lineage>
        <taxon>Eukaryota</taxon>
        <taxon>Metazoa</taxon>
        <taxon>Spiralia</taxon>
        <taxon>Lophotrochozoa</taxon>
        <taxon>Platyhelminthes</taxon>
        <taxon>Cestoda</taxon>
        <taxon>Eucestoda</taxon>
        <taxon>Cyclophyllidea</taxon>
        <taxon>Taeniidae</taxon>
        <taxon>Echinococcus</taxon>
        <taxon>Echinococcus granulosus group</taxon>
    </lineage>
</organism>
<dbReference type="GeneID" id="36337145"/>
<dbReference type="RefSeq" id="XP_024355003.1">
    <property type="nucleotide sequence ID" value="XM_024490679.1"/>
</dbReference>
<evidence type="ECO:0000313" key="2">
    <source>
        <dbReference type="Proteomes" id="UP000019149"/>
    </source>
</evidence>
<dbReference type="Proteomes" id="UP000019149">
    <property type="component" value="Unassembled WGS sequence"/>
</dbReference>
<reference evidence="1 2" key="1">
    <citation type="journal article" date="2013" name="Nat. Genet.">
        <title>The genome of the hydatid tapeworm Echinococcus granulosus.</title>
        <authorList>
            <person name="Zheng H."/>
            <person name="Zhang W."/>
            <person name="Zhang L."/>
            <person name="Zhang Z."/>
            <person name="Li J."/>
            <person name="Lu G."/>
            <person name="Zhu Y."/>
            <person name="Wang Y."/>
            <person name="Huang Y."/>
            <person name="Liu J."/>
            <person name="Kang H."/>
            <person name="Chen J."/>
            <person name="Wang L."/>
            <person name="Chen A."/>
            <person name="Yu S."/>
            <person name="Gao Z."/>
            <person name="Jin L."/>
            <person name="Gu W."/>
            <person name="Wang Z."/>
            <person name="Zhao L."/>
            <person name="Shi B."/>
            <person name="Wen H."/>
            <person name="Lin R."/>
            <person name="Jones M.K."/>
            <person name="Brejova B."/>
            <person name="Vinar T."/>
            <person name="Zhao G."/>
            <person name="McManus D.P."/>
            <person name="Chen Z."/>
            <person name="Zhou Y."/>
            <person name="Wang S."/>
        </authorList>
    </citation>
    <scope>NUCLEOTIDE SEQUENCE [LARGE SCALE GENOMIC DNA]</scope>
</reference>
<dbReference type="EMBL" id="APAU02000005">
    <property type="protein sequence ID" value="EUB63807.1"/>
    <property type="molecule type" value="Genomic_DNA"/>
</dbReference>
<dbReference type="KEGG" id="egl:EGR_01430"/>
<proteinExistence type="predicted"/>
<comment type="caution">
    <text evidence="1">The sequence shown here is derived from an EMBL/GenBank/DDBJ whole genome shotgun (WGS) entry which is preliminary data.</text>
</comment>
<keyword evidence="2" id="KW-1185">Reference proteome</keyword>
<evidence type="ECO:0000313" key="1">
    <source>
        <dbReference type="EMBL" id="EUB63807.1"/>
    </source>
</evidence>
<dbReference type="AlphaFoldDB" id="W6UYS1"/>
<sequence length="98" mass="11411">MSFLNRLGLAALHFASHFWNFSFQNMVKWLKGCFFKTIMFKTTQQSCQEAAFKSNQSRCQVCLFHSLSKIVLFLLNASLLEITPFENFTFSDKGNLRK</sequence>